<evidence type="ECO:0000313" key="2">
    <source>
        <dbReference type="EMBL" id="KZX12788.1"/>
    </source>
</evidence>
<evidence type="ECO:0008006" key="4">
    <source>
        <dbReference type="Google" id="ProtNLM"/>
    </source>
</evidence>
<dbReference type="RefSeq" id="WP_042691896.1">
    <property type="nucleotide sequence ID" value="NZ_CABMAB010000003.1"/>
</dbReference>
<protein>
    <recommendedName>
        <fullName evidence="4">PsbP C-terminal domain-containing protein</fullName>
    </recommendedName>
</protein>
<keyword evidence="1" id="KW-1133">Transmembrane helix</keyword>
<evidence type="ECO:0000313" key="3">
    <source>
        <dbReference type="Proteomes" id="UP000077428"/>
    </source>
</evidence>
<keyword evidence="1" id="KW-0472">Membrane</keyword>
<organism evidence="2 3">
    <name type="scientific">Methanobrevibacter oralis</name>
    <dbReference type="NCBI Taxonomy" id="66851"/>
    <lineage>
        <taxon>Archaea</taxon>
        <taxon>Methanobacteriati</taxon>
        <taxon>Methanobacteriota</taxon>
        <taxon>Methanomada group</taxon>
        <taxon>Methanobacteria</taxon>
        <taxon>Methanobacteriales</taxon>
        <taxon>Methanobacteriaceae</taxon>
        <taxon>Methanobrevibacter</taxon>
    </lineage>
</organism>
<proteinExistence type="predicted"/>
<reference evidence="3" key="1">
    <citation type="journal article" date="2016" name="Genome Announc.">
        <title>Draft Genome Sequences of Methanobrevibacter curvatus DSM11111, Methanobrevibacter cuticularis DSM11139, Methanobrevibacter filiformis DSM11501, and Methanobrevibacter oralis DSM7256.</title>
        <authorList>
            <person name="Poehlein A."/>
            <person name="Seedorf H."/>
        </authorList>
    </citation>
    <scope>NUCLEOTIDE SEQUENCE [LARGE SCALE GENOMIC DNA]</scope>
    <source>
        <strain evidence="3">DSM 7256 / JCM 30027 / ZR</strain>
    </source>
</reference>
<accession>A0A166B2J8</accession>
<dbReference type="PATRIC" id="fig|66851.6.peg.1153"/>
<gene>
    <name evidence="2" type="ORF">MBORA_10510</name>
</gene>
<feature type="transmembrane region" description="Helical" evidence="1">
    <location>
        <begin position="6"/>
        <end position="23"/>
    </location>
</feature>
<dbReference type="AlphaFoldDB" id="A0A166B2J8"/>
<sequence>MNNKWLIIIFVLLIGLGSLYLIVESSNTVGSAIMGVSKYTVTLPDGFSNAKAGDETPTMVNGATKETIVFKDLGKEKKMPKIIKSEYDNLTNNDEIEILKNTTNNTQNNVHTIIYKNLTNDENYSMIFFTKFNHGFSLKIWNYTSENELIDHVNFIINTMQPDYKQKQD</sequence>
<dbReference type="EMBL" id="LWMU01000063">
    <property type="protein sequence ID" value="KZX12788.1"/>
    <property type="molecule type" value="Genomic_DNA"/>
</dbReference>
<dbReference type="STRING" id="66851.MBORA_10510"/>
<name>A0A166B2J8_METOA</name>
<keyword evidence="3" id="KW-1185">Reference proteome</keyword>
<comment type="caution">
    <text evidence="2">The sequence shown here is derived from an EMBL/GenBank/DDBJ whole genome shotgun (WGS) entry which is preliminary data.</text>
</comment>
<dbReference type="Proteomes" id="UP000077428">
    <property type="component" value="Unassembled WGS sequence"/>
</dbReference>
<dbReference type="OrthoDB" id="386815at2157"/>
<keyword evidence="1" id="KW-0812">Transmembrane</keyword>
<evidence type="ECO:0000256" key="1">
    <source>
        <dbReference type="SAM" id="Phobius"/>
    </source>
</evidence>